<name>A0AA38X5N1_9EURO</name>
<comment type="caution">
    <text evidence="2">The sequence shown here is derived from an EMBL/GenBank/DDBJ whole genome shotgun (WGS) entry which is preliminary data.</text>
</comment>
<dbReference type="EMBL" id="JAPDRK010000012">
    <property type="protein sequence ID" value="KAJ9607249.1"/>
    <property type="molecule type" value="Genomic_DNA"/>
</dbReference>
<evidence type="ECO:0000313" key="3">
    <source>
        <dbReference type="Proteomes" id="UP001172673"/>
    </source>
</evidence>
<organism evidence="2 3">
    <name type="scientific">Cladophialophora chaetospira</name>
    <dbReference type="NCBI Taxonomy" id="386627"/>
    <lineage>
        <taxon>Eukaryota</taxon>
        <taxon>Fungi</taxon>
        <taxon>Dikarya</taxon>
        <taxon>Ascomycota</taxon>
        <taxon>Pezizomycotina</taxon>
        <taxon>Eurotiomycetes</taxon>
        <taxon>Chaetothyriomycetidae</taxon>
        <taxon>Chaetothyriales</taxon>
        <taxon>Herpotrichiellaceae</taxon>
        <taxon>Cladophialophora</taxon>
    </lineage>
</organism>
<evidence type="ECO:0000259" key="1">
    <source>
        <dbReference type="PROSITE" id="PS50181"/>
    </source>
</evidence>
<gene>
    <name evidence="2" type="ORF">H2200_008322</name>
</gene>
<proteinExistence type="predicted"/>
<dbReference type="InterPro" id="IPR001810">
    <property type="entry name" value="F-box_dom"/>
</dbReference>
<protein>
    <recommendedName>
        <fullName evidence="1">F-box domain-containing protein</fullName>
    </recommendedName>
</protein>
<dbReference type="InterPro" id="IPR036047">
    <property type="entry name" value="F-box-like_dom_sf"/>
</dbReference>
<accession>A0AA38X5N1</accession>
<dbReference type="Proteomes" id="UP001172673">
    <property type="component" value="Unassembled WGS sequence"/>
</dbReference>
<dbReference type="SUPFAM" id="SSF81383">
    <property type="entry name" value="F-box domain"/>
    <property type="match status" value="1"/>
</dbReference>
<reference evidence="2" key="1">
    <citation type="submission" date="2022-10" db="EMBL/GenBank/DDBJ databases">
        <title>Culturing micro-colonial fungi from biological soil crusts in the Mojave desert and describing Neophaeococcomyces mojavensis, and introducing the new genera and species Taxawa tesnikishii.</title>
        <authorList>
            <person name="Kurbessoian T."/>
            <person name="Stajich J.E."/>
        </authorList>
    </citation>
    <scope>NUCLEOTIDE SEQUENCE</scope>
    <source>
        <strain evidence="2">TK_41</strain>
    </source>
</reference>
<feature type="domain" description="F-box" evidence="1">
    <location>
        <begin position="3"/>
        <end position="48"/>
    </location>
</feature>
<evidence type="ECO:0000313" key="2">
    <source>
        <dbReference type="EMBL" id="KAJ9607249.1"/>
    </source>
</evidence>
<sequence length="565" mass="63017">MATSCIPQLPQEILQLIISFLDGSGLKNARLSSKTFAMMAEPLLFERMVIVPYVDCLEGFQQMMTRNRRIASFVRTVHYDAESRYDDNWEAVTTHDSSALALEKLERFCLTAKDEATEVVLLSECLSALPSVTSLSVQEASNERTLDYEDNLLPSRSAYFARLLRTASNDFHLNRSEKLGGFAMQGSRTILLACIASGSKIRNFDASGLNSRNFLRCGHADGLEEWSEDNADALAFPKELPLFVRMFQLMRNISLDFEDFRTDFPPHHDSDATVLLGKVLASAYQLETLFIHGIGGRSSHDHSRSWLSALMRVKPQSPAPGVIRTSSVFPNMRVLHLKYFACQESELIALVRLHKATLQKLQLNTMFLLNDQETPNSPACYVRLLKAIRTCRIPEVELAGIFINNAGHQQWQIGGWSGTRSTAPQTDAKASLQYRVHQWVSGKGEETTCPLENMAVRLDASGQVIVPSADGQNLGDPSWTVLVPSGRCAERRLRILRLIYRRGDRGGERSCPGKAQFVRKFVGGFDQWRGSPYQGSVLATSVHCSSFHAALAMNDKISPFGCWVG</sequence>
<dbReference type="PROSITE" id="PS50181">
    <property type="entry name" value="FBOX"/>
    <property type="match status" value="1"/>
</dbReference>
<dbReference type="AlphaFoldDB" id="A0AA38X5N1"/>
<keyword evidence="3" id="KW-1185">Reference proteome</keyword>